<keyword evidence="2" id="KW-1185">Reference proteome</keyword>
<dbReference type="EMBL" id="CM029039">
    <property type="protein sequence ID" value="KAG2640127.1"/>
    <property type="molecule type" value="Genomic_DNA"/>
</dbReference>
<evidence type="ECO:0000313" key="2">
    <source>
        <dbReference type="Proteomes" id="UP000823388"/>
    </source>
</evidence>
<gene>
    <name evidence="1" type="ORF">PVAP13_2KG071632</name>
</gene>
<accession>A0A8T0W0D3</accession>
<organism evidence="1 2">
    <name type="scientific">Panicum virgatum</name>
    <name type="common">Blackwell switchgrass</name>
    <dbReference type="NCBI Taxonomy" id="38727"/>
    <lineage>
        <taxon>Eukaryota</taxon>
        <taxon>Viridiplantae</taxon>
        <taxon>Streptophyta</taxon>
        <taxon>Embryophyta</taxon>
        <taxon>Tracheophyta</taxon>
        <taxon>Spermatophyta</taxon>
        <taxon>Magnoliopsida</taxon>
        <taxon>Liliopsida</taxon>
        <taxon>Poales</taxon>
        <taxon>Poaceae</taxon>
        <taxon>PACMAD clade</taxon>
        <taxon>Panicoideae</taxon>
        <taxon>Panicodae</taxon>
        <taxon>Paniceae</taxon>
        <taxon>Panicinae</taxon>
        <taxon>Panicum</taxon>
        <taxon>Panicum sect. Hiantes</taxon>
    </lineage>
</organism>
<dbReference type="Proteomes" id="UP000823388">
    <property type="component" value="Chromosome 2K"/>
</dbReference>
<protein>
    <submittedName>
        <fullName evidence="1">Uncharacterized protein</fullName>
    </submittedName>
</protein>
<comment type="caution">
    <text evidence="1">The sequence shown here is derived from an EMBL/GenBank/DDBJ whole genome shotgun (WGS) entry which is preliminary data.</text>
</comment>
<reference evidence="1" key="1">
    <citation type="submission" date="2020-05" db="EMBL/GenBank/DDBJ databases">
        <title>WGS assembly of Panicum virgatum.</title>
        <authorList>
            <person name="Lovell J.T."/>
            <person name="Jenkins J."/>
            <person name="Shu S."/>
            <person name="Juenger T.E."/>
            <person name="Schmutz J."/>
        </authorList>
    </citation>
    <scope>NUCLEOTIDE SEQUENCE</scope>
    <source>
        <strain evidence="1">AP13</strain>
    </source>
</reference>
<sequence length="119" mass="14318">MLINGLFEKVKVAFKKEWYGVPLILLRNVTLRWNSIHFFLSKMEQHWWSNQSAFDVSALSCYRRHIPERLEKSDYSPYGCLRQRQRELNSTSCTKKKNRRIQKEKRYCARSRATKTITS</sequence>
<name>A0A8T0W0D3_PANVG</name>
<proteinExistence type="predicted"/>
<dbReference type="AlphaFoldDB" id="A0A8T0W0D3"/>
<evidence type="ECO:0000313" key="1">
    <source>
        <dbReference type="EMBL" id="KAG2640127.1"/>
    </source>
</evidence>